<dbReference type="EC" id="2.7.1.68" evidence="2"/>
<evidence type="ECO:0000313" key="14">
    <source>
        <dbReference type="EMBL" id="RSH80288.1"/>
    </source>
</evidence>
<gene>
    <name evidence="14" type="primary">MSS4</name>
    <name evidence="14" type="ORF">EHS24_008861</name>
</gene>
<organism evidence="14 15">
    <name type="scientific">Apiotrichum porosum</name>
    <dbReference type="NCBI Taxonomy" id="105984"/>
    <lineage>
        <taxon>Eukaryota</taxon>
        <taxon>Fungi</taxon>
        <taxon>Dikarya</taxon>
        <taxon>Basidiomycota</taxon>
        <taxon>Agaricomycotina</taxon>
        <taxon>Tremellomycetes</taxon>
        <taxon>Trichosporonales</taxon>
        <taxon>Trichosporonaceae</taxon>
        <taxon>Apiotrichum</taxon>
    </lineage>
</organism>
<evidence type="ECO:0000256" key="11">
    <source>
        <dbReference type="PROSITE-ProRule" id="PRU00781"/>
    </source>
</evidence>
<feature type="compositionally biased region" description="Low complexity" evidence="12">
    <location>
        <begin position="29"/>
        <end position="41"/>
    </location>
</feature>
<evidence type="ECO:0000256" key="7">
    <source>
        <dbReference type="ARBA" id="ARBA00022840"/>
    </source>
</evidence>
<dbReference type="FunFam" id="3.30.800.10:FF:000009">
    <property type="entry name" value="Phosphatidylinositol 4-phosphate 5-kinase its3"/>
    <property type="match status" value="1"/>
</dbReference>
<accession>A0A427XNB5</accession>
<reference evidence="14 15" key="1">
    <citation type="submission" date="2018-11" db="EMBL/GenBank/DDBJ databases">
        <title>Genome sequence of Apiotrichum porosum DSM 27194.</title>
        <authorList>
            <person name="Aliyu H."/>
            <person name="Gorte O."/>
            <person name="Ochsenreither K."/>
        </authorList>
    </citation>
    <scope>NUCLEOTIDE SEQUENCE [LARGE SCALE GENOMIC DNA]</scope>
    <source>
        <strain evidence="14 15">DSM 27194</strain>
    </source>
</reference>
<proteinExistence type="predicted"/>
<evidence type="ECO:0000256" key="12">
    <source>
        <dbReference type="SAM" id="MobiDB-lite"/>
    </source>
</evidence>
<dbReference type="STRING" id="105984.A0A427XNB5"/>
<feature type="region of interest" description="Disordered" evidence="12">
    <location>
        <begin position="486"/>
        <end position="505"/>
    </location>
</feature>
<feature type="compositionally biased region" description="Polar residues" evidence="12">
    <location>
        <begin position="131"/>
        <end position="146"/>
    </location>
</feature>
<keyword evidence="6 11" id="KW-0418">Kinase</keyword>
<feature type="region of interest" description="Disordered" evidence="12">
    <location>
        <begin position="998"/>
        <end position="1060"/>
    </location>
</feature>
<dbReference type="InterPro" id="IPR023610">
    <property type="entry name" value="PInositol-4/5-P-5/4-kinase"/>
</dbReference>
<comment type="catalytic activity">
    <reaction evidence="1">
        <text>a 1,2-diacyl-sn-glycero-3-phospho-(1D-myo-inositol 4-phosphate) + ATP = a 1,2-diacyl-sn-glycero-3-phospho-(1D-myo-inositol-4,5-bisphosphate) + ADP + H(+)</text>
        <dbReference type="Rhea" id="RHEA:14425"/>
        <dbReference type="ChEBI" id="CHEBI:15378"/>
        <dbReference type="ChEBI" id="CHEBI:30616"/>
        <dbReference type="ChEBI" id="CHEBI:58178"/>
        <dbReference type="ChEBI" id="CHEBI:58456"/>
        <dbReference type="ChEBI" id="CHEBI:456216"/>
        <dbReference type="EC" id="2.7.1.68"/>
    </reaction>
</comment>
<dbReference type="AlphaFoldDB" id="A0A427XNB5"/>
<evidence type="ECO:0000259" key="13">
    <source>
        <dbReference type="PROSITE" id="PS51455"/>
    </source>
</evidence>
<dbReference type="GeneID" id="39593404"/>
<keyword evidence="5 11" id="KW-0547">Nucleotide-binding</keyword>
<evidence type="ECO:0000256" key="4">
    <source>
        <dbReference type="ARBA" id="ARBA00022679"/>
    </source>
</evidence>
<feature type="compositionally biased region" description="Basic and acidic residues" evidence="12">
    <location>
        <begin position="306"/>
        <end position="315"/>
    </location>
</feature>
<feature type="compositionally biased region" description="Acidic residues" evidence="12">
    <location>
        <begin position="91"/>
        <end position="116"/>
    </location>
</feature>
<dbReference type="Proteomes" id="UP000279236">
    <property type="component" value="Unassembled WGS sequence"/>
</dbReference>
<evidence type="ECO:0000256" key="2">
    <source>
        <dbReference type="ARBA" id="ARBA00012172"/>
    </source>
</evidence>
<feature type="compositionally biased region" description="Polar residues" evidence="12">
    <location>
        <begin position="488"/>
        <end position="505"/>
    </location>
</feature>
<feature type="compositionally biased region" description="Basic and acidic residues" evidence="12">
    <location>
        <begin position="183"/>
        <end position="192"/>
    </location>
</feature>
<feature type="compositionally biased region" description="Low complexity" evidence="12">
    <location>
        <begin position="226"/>
        <end position="235"/>
    </location>
</feature>
<evidence type="ECO:0000256" key="6">
    <source>
        <dbReference type="ARBA" id="ARBA00022777"/>
    </source>
</evidence>
<dbReference type="PANTHER" id="PTHR23086:SF8">
    <property type="entry name" value="PHOSPHATIDYLINOSITOL 5-PHOSPHATE 4-KINASE, ISOFORM A"/>
    <property type="match status" value="1"/>
</dbReference>
<evidence type="ECO:0000256" key="8">
    <source>
        <dbReference type="ARBA" id="ARBA00078403"/>
    </source>
</evidence>
<comment type="caution">
    <text evidence="14">The sequence shown here is derived from an EMBL/GenBank/DDBJ whole genome shotgun (WGS) entry which is preliminary data.</text>
</comment>
<evidence type="ECO:0000256" key="9">
    <source>
        <dbReference type="ARBA" id="ARBA00080374"/>
    </source>
</evidence>
<dbReference type="PROSITE" id="PS51455">
    <property type="entry name" value="PIPK"/>
    <property type="match status" value="1"/>
</dbReference>
<dbReference type="RefSeq" id="XP_028475235.1">
    <property type="nucleotide sequence ID" value="XM_028624163.1"/>
</dbReference>
<feature type="compositionally biased region" description="Low complexity" evidence="12">
    <location>
        <begin position="150"/>
        <end position="165"/>
    </location>
</feature>
<dbReference type="GO" id="GO:0016308">
    <property type="term" value="F:1-phosphatidylinositol-4-phosphate 5-kinase activity"/>
    <property type="evidence" value="ECO:0007669"/>
    <property type="project" value="UniProtKB-EC"/>
</dbReference>
<feature type="region of interest" description="Disordered" evidence="12">
    <location>
        <begin position="1"/>
        <end position="444"/>
    </location>
</feature>
<evidence type="ECO:0000256" key="1">
    <source>
        <dbReference type="ARBA" id="ARBA00000444"/>
    </source>
</evidence>
<dbReference type="CDD" id="cd17303">
    <property type="entry name" value="PIPKc_PIP5K_yeast_like"/>
    <property type="match status" value="1"/>
</dbReference>
<dbReference type="GO" id="GO:0046854">
    <property type="term" value="P:phosphatidylinositol phosphate biosynthetic process"/>
    <property type="evidence" value="ECO:0007669"/>
    <property type="project" value="UniProtKB-ARBA"/>
</dbReference>
<feature type="compositionally biased region" description="Low complexity" evidence="12">
    <location>
        <begin position="1022"/>
        <end position="1031"/>
    </location>
</feature>
<feature type="compositionally biased region" description="Basic and acidic residues" evidence="12">
    <location>
        <begin position="240"/>
        <end position="249"/>
    </location>
</feature>
<keyword evidence="15" id="KW-1185">Reference proteome</keyword>
<name>A0A427XNB5_9TREE</name>
<dbReference type="GO" id="GO:0005886">
    <property type="term" value="C:plasma membrane"/>
    <property type="evidence" value="ECO:0007669"/>
    <property type="project" value="TreeGrafter"/>
</dbReference>
<feature type="compositionally biased region" description="Low complexity" evidence="12">
    <location>
        <begin position="402"/>
        <end position="412"/>
    </location>
</feature>
<keyword evidence="3" id="KW-0597">Phosphoprotein</keyword>
<protein>
    <recommendedName>
        <fullName evidence="2">1-phosphatidylinositol-4-phosphate 5-kinase</fullName>
        <ecNumber evidence="2">2.7.1.68</ecNumber>
    </recommendedName>
    <alternativeName>
        <fullName evidence="10">1-phosphatidylinositol 4-phosphate kinase</fullName>
    </alternativeName>
    <alternativeName>
        <fullName evidence="8">Diphosphoinositide kinase</fullName>
    </alternativeName>
    <alternativeName>
        <fullName evidence="9">PIP5K</fullName>
    </alternativeName>
</protein>
<feature type="compositionally biased region" description="Low complexity" evidence="12">
    <location>
        <begin position="325"/>
        <end position="343"/>
    </location>
</feature>
<dbReference type="OrthoDB" id="20783at2759"/>
<feature type="compositionally biased region" description="Polar residues" evidence="12">
    <location>
        <begin position="423"/>
        <end position="444"/>
    </location>
</feature>
<feature type="compositionally biased region" description="Acidic residues" evidence="12">
    <location>
        <begin position="1038"/>
        <end position="1047"/>
    </location>
</feature>
<keyword evidence="7 11" id="KW-0067">ATP-binding</keyword>
<dbReference type="Gene3D" id="3.30.800.10">
    <property type="entry name" value="Phosphatidylinositol Phosphate Kinase II Beta"/>
    <property type="match status" value="1"/>
</dbReference>
<evidence type="ECO:0000256" key="10">
    <source>
        <dbReference type="ARBA" id="ARBA00082306"/>
    </source>
</evidence>
<dbReference type="Pfam" id="PF01504">
    <property type="entry name" value="PIP5K"/>
    <property type="match status" value="1"/>
</dbReference>
<dbReference type="InterPro" id="IPR027483">
    <property type="entry name" value="PInositol-4-P-4/5-kinase_C_sf"/>
</dbReference>
<evidence type="ECO:0000313" key="15">
    <source>
        <dbReference type="Proteomes" id="UP000279236"/>
    </source>
</evidence>
<feature type="domain" description="PIPK" evidence="13">
    <location>
        <begin position="532"/>
        <end position="927"/>
    </location>
</feature>
<evidence type="ECO:0000256" key="3">
    <source>
        <dbReference type="ARBA" id="ARBA00022553"/>
    </source>
</evidence>
<dbReference type="InterPro" id="IPR027484">
    <property type="entry name" value="PInositol-4-P-5-kinase_N"/>
</dbReference>
<dbReference type="SUPFAM" id="SSF56104">
    <property type="entry name" value="SAICAR synthase-like"/>
    <property type="match status" value="1"/>
</dbReference>
<keyword evidence="4 11" id="KW-0808">Transferase</keyword>
<dbReference type="Gene3D" id="3.30.810.10">
    <property type="entry name" value="2-Layer Sandwich"/>
    <property type="match status" value="1"/>
</dbReference>
<dbReference type="SMART" id="SM00330">
    <property type="entry name" value="PIPKc"/>
    <property type="match status" value="1"/>
</dbReference>
<dbReference type="InterPro" id="IPR002498">
    <property type="entry name" value="PInositol-4-P-4/5-kinase_core"/>
</dbReference>
<evidence type="ECO:0000256" key="5">
    <source>
        <dbReference type="ARBA" id="ARBA00022741"/>
    </source>
</evidence>
<sequence>MAVHGPTPVPRLSGDIAHGDADWLPPPAIAARASSSSSSPHSSPPLPLTISPGGASPQRVNPYHFIHHPDSDEVLPPLPPHLARLASGEAATDDEGSSDTSDSEIDSGSDDDDDDFGNFPTPVAAMRSRLGSPSTVQAEGSATAAKQGSAEAAVADAAAAAAAAATTPPAPQRIMQKVSNVFRRGDSAKDKASLMLGTTPERQRSPMMQGPPPSPPLSDASDNEDAASSIAVTEETATDDAAHRPRDVQTPEPRPSMSSQLLMPVTEAGESTHTLGLEEQPPSFAMSLTSEPERARASSPAGEGRASSRDRDFERPPQPPFLGISAPRRVSSSSTSSRAGSLSMVRSGRLAPQRDYPGSPDTQRTLEIQDDPRGRLSTDGASFDMSRFPMPLPPPLDMSFQNNNSANSSPASTGSVAPRLTRRNTNPTSPIQSLPTGGSRLTHSVSISANTPTSAGYDNFNLPADILAQTEILRRERLERRQKKMSLMVSTSPSQAEPSVPETTVQRKVTVRRKETDETKVLVGNLVGEGHRNYVLMYNMLTGIRVAVSRCQAKIKRPITDEDYLARHKYSFDMLGNELTPSARYDFKFKDYAPWVFRELRDEHFHLDPADYLLSLTAKYILSELGSPGKSGSFFYYSRDYRFIIKTISHSEHAFLRSILKDYHEHVRSNPHTLLSRFYGLHRVKIPRGRKIHFVIMNNLFPPHRDIHETYDLKGSAFGREYPEDKAANNPRAVLKDKNWVNRGRTLELGPEKRALLTEQLRRDMEFLKRVHVMDYSLLIGIHNMERGNRDNLRANTLAVFHPNTEPVRRKPSAVKSHGEAHNVRKAVVRADPKRLDTVAQLPQDGSDDRRHFLFYQDEGGLRATDEQNNPLDAIYYLGVIDICTPYNTSKRIEHAWKSMTENAVTISCVDPVTYGHRFIDFLMSVMRGGDPNIRPPGLETPAKLTDPHAQPAVGCELDKNPVQGRPSFQQSVCCSTRPLSTPPLIVEMTEVSTEPVTTTTTPVQGRQQQHSLQPAFDEKSQYQQHPQQQQRMATDPVIEEPEDGDDVPTAMTEEQAADAHDLGCDECVDHERPATVGHLKAE</sequence>
<dbReference type="EMBL" id="RSCE01000008">
    <property type="protein sequence ID" value="RSH80288.1"/>
    <property type="molecule type" value="Genomic_DNA"/>
</dbReference>
<dbReference type="GO" id="GO:0005524">
    <property type="term" value="F:ATP binding"/>
    <property type="evidence" value="ECO:0007669"/>
    <property type="project" value="UniProtKB-UniRule"/>
</dbReference>
<dbReference type="PANTHER" id="PTHR23086">
    <property type="entry name" value="PHOSPHATIDYLINOSITOL-4-PHOSPHATE 5-KINASE"/>
    <property type="match status" value="1"/>
</dbReference>